<dbReference type="Proteomes" id="UP000000702">
    <property type="component" value="Unassembled WGS sequence"/>
</dbReference>
<feature type="compositionally biased region" description="Low complexity" evidence="1">
    <location>
        <begin position="379"/>
        <end position="396"/>
    </location>
</feature>
<organism evidence="3 4">
    <name type="scientific">Trypanosoma congolense (strain IL3000)</name>
    <dbReference type="NCBI Taxonomy" id="1068625"/>
    <lineage>
        <taxon>Eukaryota</taxon>
        <taxon>Discoba</taxon>
        <taxon>Euglenozoa</taxon>
        <taxon>Kinetoplastea</taxon>
        <taxon>Metakinetoplastina</taxon>
        <taxon>Trypanosomatida</taxon>
        <taxon>Trypanosomatidae</taxon>
        <taxon>Trypanosoma</taxon>
        <taxon>Nannomonas</taxon>
    </lineage>
</organism>
<reference evidence="3 4" key="2">
    <citation type="journal article" date="2012" name="Proc. Natl. Acad. Sci. U.S.A.">
        <title>Antigenic diversity is generated by distinct evolutionary mechanisms in African trypanosome species.</title>
        <authorList>
            <person name="Jackson A.P."/>
            <person name="Berry A."/>
            <person name="Aslett M."/>
            <person name="Allison H.C."/>
            <person name="Burton P."/>
            <person name="Vavrova-Anderson J."/>
            <person name="Brown R."/>
            <person name="Browne H."/>
            <person name="Corton N."/>
            <person name="Hauser H."/>
            <person name="Gamble J."/>
            <person name="Gilderthorp R."/>
            <person name="Marcello L."/>
            <person name="McQuillan J."/>
            <person name="Otto T.D."/>
            <person name="Quail M.A."/>
            <person name="Sanders M.J."/>
            <person name="van Tonder A."/>
            <person name="Ginger M.L."/>
            <person name="Field M.C."/>
            <person name="Barry J.D."/>
            <person name="Hertz-Fowler C."/>
            <person name="Berriman M."/>
        </authorList>
    </citation>
    <scope>NUCLEOTIDE SEQUENCE [LARGE SCALE GENOMIC DNA]</scope>
    <source>
        <strain evidence="3 4">IL3000</strain>
    </source>
</reference>
<feature type="compositionally biased region" description="Basic and acidic residues" evidence="1">
    <location>
        <begin position="327"/>
        <end position="336"/>
    </location>
</feature>
<keyword evidence="2" id="KW-0732">Signal</keyword>
<accession>F9W8Q0</accession>
<feature type="region of interest" description="Disordered" evidence="1">
    <location>
        <begin position="327"/>
        <end position="408"/>
    </location>
</feature>
<protein>
    <submittedName>
        <fullName evidence="3">Variant surface glycoprotein</fullName>
    </submittedName>
</protein>
<evidence type="ECO:0000313" key="3">
    <source>
        <dbReference type="EMBL" id="CCD13585.1"/>
    </source>
</evidence>
<reference evidence="4" key="1">
    <citation type="submission" date="2011-07" db="EMBL/GenBank/DDBJ databases">
        <title>Divergent evolution of antigenic variation in African trypanosomes.</title>
        <authorList>
            <person name="Jackson A.P."/>
            <person name="Berry A."/>
            <person name="Allison H.C."/>
            <person name="Burton P."/>
            <person name="Anderson J."/>
            <person name="Aslett M."/>
            <person name="Brown R."/>
            <person name="Corton N."/>
            <person name="Harris D."/>
            <person name="Hauser H."/>
            <person name="Gamble J."/>
            <person name="Gilderthorp R."/>
            <person name="McQuillan J."/>
            <person name="Quail M.A."/>
            <person name="Sanders M."/>
            <person name="Van Tonder A."/>
            <person name="Ginger M.L."/>
            <person name="Donelson J.E."/>
            <person name="Field M.C."/>
            <person name="Barry J.D."/>
            <person name="Berriman M."/>
            <person name="Hertz-Fowler C."/>
        </authorList>
    </citation>
    <scope>NUCLEOTIDE SEQUENCE [LARGE SCALE GENOMIC DNA]</scope>
    <source>
        <strain evidence="4">IL3000</strain>
    </source>
</reference>
<feature type="compositionally biased region" description="Polar residues" evidence="1">
    <location>
        <begin position="397"/>
        <end position="408"/>
    </location>
</feature>
<evidence type="ECO:0000256" key="2">
    <source>
        <dbReference type="SAM" id="SignalP"/>
    </source>
</evidence>
<evidence type="ECO:0000256" key="1">
    <source>
        <dbReference type="SAM" id="MobiDB-lite"/>
    </source>
</evidence>
<evidence type="ECO:0000313" key="4">
    <source>
        <dbReference type="Proteomes" id="UP000000702"/>
    </source>
</evidence>
<comment type="caution">
    <text evidence="3">The sequence shown here is derived from an EMBL/GenBank/DDBJ whole genome shotgun (WGS) entry which is preliminary data.</text>
</comment>
<proteinExistence type="predicted"/>
<feature type="compositionally biased region" description="Acidic residues" evidence="1">
    <location>
        <begin position="347"/>
        <end position="363"/>
    </location>
</feature>
<feature type="chain" id="PRO_5003394779" evidence="2">
    <location>
        <begin position="18"/>
        <end position="435"/>
    </location>
</feature>
<keyword evidence="4" id="KW-1185">Reference proteome</keyword>
<feature type="compositionally biased region" description="Polar residues" evidence="1">
    <location>
        <begin position="365"/>
        <end position="378"/>
    </location>
</feature>
<gene>
    <name evidence="3" type="ORF">TCIL3000_0_43270</name>
</gene>
<sequence length="435" mass="49205">MDLYELVLLVLVNLGESVDLSLPSCVCVRWCVGGLWVRNVSFLFCLSMKIKETWIIRKDILAIVVFMAMVMEDVRVYSYPDGTVFNDGEYKALCDVFQASLDLWNASRTSEKGLDKVLEASLLRALFWNTGNKHLNGITDTLTHDYKKLVNRGTRCGGCQTYKFYFPGSSITHDLMCLCTPEKDAEPFYGYYWFFYKENGFKLCGKGRAQMGVDLNHGWYVDKRKKGNNGLEKPWRAVFMGCFNGWKRKTVEWNQDIKEKVKNLNATMQNFTGILKQVNGNHKLCGFNEHNEADGSTERHMHARYDTCTRGREPWWKKLNEALNGKKPEDLLRERSANQPAPAAGEDTGEEFLEDDAEEEGNLESEGSATQAGSPSQGSSDNSTQTINQSSSNSTIGMLNTSASGNSSYPRFEMLRSNTLKTFPCSWLLGANFFI</sequence>
<dbReference type="AlphaFoldDB" id="F9W8Q0"/>
<dbReference type="EMBL" id="CAEQ01001195">
    <property type="protein sequence ID" value="CCD13585.1"/>
    <property type="molecule type" value="Genomic_DNA"/>
</dbReference>
<feature type="signal peptide" evidence="2">
    <location>
        <begin position="1"/>
        <end position="17"/>
    </location>
</feature>
<name>F9W8Q0_TRYCI</name>